<dbReference type="InterPro" id="IPR004452">
    <property type="entry name" value="LutB/LldF"/>
</dbReference>
<reference evidence="11" key="1">
    <citation type="submission" date="2016-10" db="EMBL/GenBank/DDBJ databases">
        <authorList>
            <person name="Varghese N."/>
            <person name="Submissions S."/>
        </authorList>
    </citation>
    <scope>NUCLEOTIDE SEQUENCE [LARGE SCALE GENOMIC DNA]</scope>
    <source>
        <strain evidence="11">DSM 8344</strain>
    </source>
</reference>
<gene>
    <name evidence="10" type="ORF">SAMN05443529_12455</name>
</gene>
<keyword evidence="7" id="KW-0411">Iron-sulfur</keyword>
<dbReference type="STRING" id="1121419.SAMN05443529_12455"/>
<keyword evidence="11" id="KW-1185">Reference proteome</keyword>
<dbReference type="PANTHER" id="PTHR47153">
    <property type="entry name" value="LACTATE UTILIZATION PROTEIN B"/>
    <property type="match status" value="1"/>
</dbReference>
<keyword evidence="6" id="KW-0408">Iron</keyword>
<dbReference type="GO" id="GO:0006089">
    <property type="term" value="P:lactate metabolic process"/>
    <property type="evidence" value="ECO:0007669"/>
    <property type="project" value="InterPro"/>
</dbReference>
<keyword evidence="4" id="KW-0677">Repeat</keyword>
<sequence length="355" mass="38603">MSTKAQTILTKIRSRRDTLLLEYPKLAGQVQDIKSGVANNLKEHVNLAISSLKGKGCHVMIAKNAAEAQEQILKILAGNQNVAMSKNPVFSEIRLRDYLKSKSVEVLETDLGERAAGTQTDLHPWIASINTPITDKEWVARTKEEIKQKAAHLQFGITGAEAIVEQNGTIALLESEGNVRFTSNLPYNHIVVAGMDKIVPSLEDALAVCRGISVYGMGKDILKYISFISGPSRTADIEFRMVQGMHGPKEVYVILLDNGRLEASKSKQLDALKCLHCGGCLVDCPQYLVDGLEKGYYYTGKRAKVLAAFMKGAKPLDPSSSLSGSTETKANTKTKTEDCGDCSLCNNNCPAGIKV</sequence>
<dbReference type="Gene3D" id="3.40.50.10420">
    <property type="entry name" value="NagB/RpiA/CoA transferase-like"/>
    <property type="match status" value="1"/>
</dbReference>
<evidence type="ECO:0000256" key="6">
    <source>
        <dbReference type="ARBA" id="ARBA00023004"/>
    </source>
</evidence>
<dbReference type="Gene3D" id="1.10.1060.10">
    <property type="entry name" value="Alpha-helical ferredoxin"/>
    <property type="match status" value="1"/>
</dbReference>
<dbReference type="Pfam" id="PF02589">
    <property type="entry name" value="LUD_dom"/>
    <property type="match status" value="1"/>
</dbReference>
<evidence type="ECO:0000256" key="2">
    <source>
        <dbReference type="ARBA" id="ARBA00022485"/>
    </source>
</evidence>
<name>A0A1G8H4Z4_9FIRM</name>
<evidence type="ECO:0000259" key="9">
    <source>
        <dbReference type="PROSITE" id="PS51379"/>
    </source>
</evidence>
<keyword evidence="1" id="KW-0813">Transport</keyword>
<evidence type="ECO:0000256" key="5">
    <source>
        <dbReference type="ARBA" id="ARBA00022982"/>
    </source>
</evidence>
<organism evidence="10 11">
    <name type="scientific">Desulfosporosinus hippei DSM 8344</name>
    <dbReference type="NCBI Taxonomy" id="1121419"/>
    <lineage>
        <taxon>Bacteria</taxon>
        <taxon>Bacillati</taxon>
        <taxon>Bacillota</taxon>
        <taxon>Clostridia</taxon>
        <taxon>Eubacteriales</taxon>
        <taxon>Desulfitobacteriaceae</taxon>
        <taxon>Desulfosporosinus</taxon>
    </lineage>
</organism>
<dbReference type="SUPFAM" id="SSF100950">
    <property type="entry name" value="NagB/RpiA/CoA transferase-like"/>
    <property type="match status" value="1"/>
</dbReference>
<dbReference type="SUPFAM" id="SSF46548">
    <property type="entry name" value="alpha-helical ferredoxin"/>
    <property type="match status" value="1"/>
</dbReference>
<dbReference type="EMBL" id="FNCP01000024">
    <property type="protein sequence ID" value="SDI01722.1"/>
    <property type="molecule type" value="Genomic_DNA"/>
</dbReference>
<dbReference type="GO" id="GO:0046872">
    <property type="term" value="F:metal ion binding"/>
    <property type="evidence" value="ECO:0007669"/>
    <property type="project" value="UniProtKB-KW"/>
</dbReference>
<dbReference type="OrthoDB" id="5241828at2"/>
<dbReference type="RefSeq" id="WP_092334987.1">
    <property type="nucleotide sequence ID" value="NZ_FNCP01000024.1"/>
</dbReference>
<dbReference type="InterPro" id="IPR003741">
    <property type="entry name" value="LUD_dom"/>
</dbReference>
<feature type="domain" description="4Fe-4S ferredoxin-type" evidence="9">
    <location>
        <begin position="265"/>
        <end position="294"/>
    </location>
</feature>
<dbReference type="InterPro" id="IPR024185">
    <property type="entry name" value="FTHF_cligase-like_sf"/>
</dbReference>
<keyword evidence="2" id="KW-0004">4Fe-4S</keyword>
<accession>A0A1G8H4Z4</accession>
<dbReference type="AlphaFoldDB" id="A0A1G8H4Z4"/>
<evidence type="ECO:0000256" key="7">
    <source>
        <dbReference type="ARBA" id="ARBA00023014"/>
    </source>
</evidence>
<dbReference type="InterPro" id="IPR017896">
    <property type="entry name" value="4Fe4S_Fe-S-bd"/>
</dbReference>
<dbReference type="Pfam" id="PF13183">
    <property type="entry name" value="Fer4_8"/>
    <property type="match status" value="1"/>
</dbReference>
<evidence type="ECO:0000256" key="3">
    <source>
        <dbReference type="ARBA" id="ARBA00022723"/>
    </source>
</evidence>
<dbReference type="PROSITE" id="PS00198">
    <property type="entry name" value="4FE4S_FER_1"/>
    <property type="match status" value="2"/>
</dbReference>
<evidence type="ECO:0000313" key="10">
    <source>
        <dbReference type="EMBL" id="SDI01722.1"/>
    </source>
</evidence>
<dbReference type="Proteomes" id="UP000198656">
    <property type="component" value="Unassembled WGS sequence"/>
</dbReference>
<evidence type="ECO:0000313" key="11">
    <source>
        <dbReference type="Proteomes" id="UP000198656"/>
    </source>
</evidence>
<protein>
    <submittedName>
        <fullName evidence="10">L-lactate utilization protein LutB, contains a ferredoxin-type domain</fullName>
    </submittedName>
</protein>
<feature type="region of interest" description="Disordered" evidence="8">
    <location>
        <begin position="315"/>
        <end position="338"/>
    </location>
</feature>
<proteinExistence type="predicted"/>
<dbReference type="InterPro" id="IPR017900">
    <property type="entry name" value="4Fe4S_Fe_S_CS"/>
</dbReference>
<evidence type="ECO:0000256" key="1">
    <source>
        <dbReference type="ARBA" id="ARBA00022448"/>
    </source>
</evidence>
<dbReference type="GO" id="GO:0051539">
    <property type="term" value="F:4 iron, 4 sulfur cluster binding"/>
    <property type="evidence" value="ECO:0007669"/>
    <property type="project" value="UniProtKB-KW"/>
</dbReference>
<dbReference type="InterPro" id="IPR009051">
    <property type="entry name" value="Helical_ferredxn"/>
</dbReference>
<keyword evidence="5" id="KW-0249">Electron transport</keyword>
<keyword evidence="3" id="KW-0479">Metal-binding</keyword>
<dbReference type="PROSITE" id="PS51379">
    <property type="entry name" value="4FE4S_FER_2"/>
    <property type="match status" value="1"/>
</dbReference>
<evidence type="ECO:0000256" key="8">
    <source>
        <dbReference type="SAM" id="MobiDB-lite"/>
    </source>
</evidence>
<dbReference type="PANTHER" id="PTHR47153:SF2">
    <property type="entry name" value="LACTATE UTILIZATION PROTEIN B"/>
    <property type="match status" value="1"/>
</dbReference>
<evidence type="ECO:0000256" key="4">
    <source>
        <dbReference type="ARBA" id="ARBA00022737"/>
    </source>
</evidence>
<dbReference type="InterPro" id="IPR037171">
    <property type="entry name" value="NagB/RpiA_transferase-like"/>
</dbReference>